<dbReference type="Proteomes" id="UP000427769">
    <property type="component" value="Chromosome"/>
</dbReference>
<feature type="compositionally biased region" description="Basic and acidic residues" evidence="1">
    <location>
        <begin position="23"/>
        <end position="37"/>
    </location>
</feature>
<accession>A0A5K7Z0Z9</accession>
<dbReference type="KEGG" id="dwd:DSCW_30690"/>
<evidence type="ECO:0000313" key="2">
    <source>
        <dbReference type="EMBL" id="BBO75652.1"/>
    </source>
</evidence>
<reference evidence="2 3" key="1">
    <citation type="submission" date="2019-11" db="EMBL/GenBank/DDBJ databases">
        <title>Comparative genomics of hydrocarbon-degrading Desulfosarcina strains.</title>
        <authorList>
            <person name="Watanabe M."/>
            <person name="Kojima H."/>
            <person name="Fukui M."/>
        </authorList>
    </citation>
    <scope>NUCLEOTIDE SEQUENCE [LARGE SCALE GENOMIC DNA]</scope>
    <source>
        <strain evidence="2 3">PP31</strain>
    </source>
</reference>
<evidence type="ECO:0000256" key="1">
    <source>
        <dbReference type="SAM" id="MobiDB-lite"/>
    </source>
</evidence>
<sequence>MYAEEQVNGPDVALKMPAGNLFNDEKPGQAKDKRIKEGTGPTKGRIARANQRGRCEGPLV</sequence>
<name>A0A5K7Z0Z9_9BACT</name>
<proteinExistence type="predicted"/>
<gene>
    <name evidence="2" type="ORF">DSCW_30690</name>
</gene>
<protein>
    <submittedName>
        <fullName evidence="2">Uncharacterized protein</fullName>
    </submittedName>
</protein>
<feature type="region of interest" description="Disordered" evidence="1">
    <location>
        <begin position="1"/>
        <end position="60"/>
    </location>
</feature>
<organism evidence="2 3">
    <name type="scientific">Desulfosarcina widdelii</name>
    <dbReference type="NCBI Taxonomy" id="947919"/>
    <lineage>
        <taxon>Bacteria</taxon>
        <taxon>Pseudomonadati</taxon>
        <taxon>Thermodesulfobacteriota</taxon>
        <taxon>Desulfobacteria</taxon>
        <taxon>Desulfobacterales</taxon>
        <taxon>Desulfosarcinaceae</taxon>
        <taxon>Desulfosarcina</taxon>
    </lineage>
</organism>
<evidence type="ECO:0000313" key="3">
    <source>
        <dbReference type="Proteomes" id="UP000427769"/>
    </source>
</evidence>
<dbReference type="AlphaFoldDB" id="A0A5K7Z0Z9"/>
<dbReference type="EMBL" id="AP021875">
    <property type="protein sequence ID" value="BBO75652.1"/>
    <property type="molecule type" value="Genomic_DNA"/>
</dbReference>
<keyword evidence="3" id="KW-1185">Reference proteome</keyword>